<evidence type="ECO:0000256" key="2">
    <source>
        <dbReference type="SAM" id="Phobius"/>
    </source>
</evidence>
<dbReference type="PANTHER" id="PTHR34219:SF3">
    <property type="entry name" value="BLL7967 PROTEIN"/>
    <property type="match status" value="1"/>
</dbReference>
<gene>
    <name evidence="3" type="ORF">B0I27_105137</name>
</gene>
<keyword evidence="2" id="KW-0812">Transmembrane</keyword>
<dbReference type="InterPro" id="IPR005625">
    <property type="entry name" value="PepSY-ass_TM"/>
</dbReference>
<dbReference type="PANTHER" id="PTHR34219">
    <property type="entry name" value="IRON-REGULATED INNER MEMBRANE PROTEIN-RELATED"/>
    <property type="match status" value="1"/>
</dbReference>
<dbReference type="Pfam" id="PF03929">
    <property type="entry name" value="PepSY_TM"/>
    <property type="match status" value="1"/>
</dbReference>
<accession>A0A2T0U438</accession>
<feature type="transmembrane region" description="Helical" evidence="2">
    <location>
        <begin position="267"/>
        <end position="287"/>
    </location>
</feature>
<evidence type="ECO:0000313" key="3">
    <source>
        <dbReference type="EMBL" id="PRY52671.1"/>
    </source>
</evidence>
<feature type="transmembrane region" description="Helical" evidence="2">
    <location>
        <begin position="213"/>
        <end position="237"/>
    </location>
</feature>
<proteinExistence type="predicted"/>
<keyword evidence="2" id="KW-0472">Membrane</keyword>
<evidence type="ECO:0000313" key="4">
    <source>
        <dbReference type="Proteomes" id="UP000238034"/>
    </source>
</evidence>
<feature type="region of interest" description="Disordered" evidence="1">
    <location>
        <begin position="101"/>
        <end position="158"/>
    </location>
</feature>
<sequence length="461" mass="50331">MSARPRTLWEKTRKFLNDVHLWLGLSSGIIVFLVCLSGTIYVFNTEIRESASPELFKVDYKEGMIAQTSAELISKVKETTGGQVLSVKIPADPARSWQIMVKPKGEGGGEKGRGESHGKSEGRKHDHGAMAGGKGAGEKAKGGAEKGKGGGGGRGPRGTTYYVNPYTGAILGDSKNSKTASSEFMGMMFSLHRWLLLDKIEEPLFGELPNRTLGSYISGTATIIFTLGVITGIVIWVPRRVKSWKQGLKIKTKGSWKRMNHDLHNTLGFYSCILLFIMGITGPQWSFPWYREALQKTLGTHKPHDAAPQRAATSELPVGKPERALTAEEYIMAANAVLKYEGDYTVSLPADSTAAVSVAKNKLGFFAPAASDKIMLDQYTAQTLEVDRFSDKPFNERVAGSIKALHVGDIYGMFSKILYFIACLIATSLPVTGTLIWINKMKKKPGKTGVRRAVKPQPDVV</sequence>
<protein>
    <submittedName>
        <fullName evidence="3">Putative iron-regulated membrane protein</fullName>
    </submittedName>
</protein>
<feature type="transmembrane region" description="Helical" evidence="2">
    <location>
        <begin position="417"/>
        <end position="438"/>
    </location>
</feature>
<feature type="compositionally biased region" description="Basic and acidic residues" evidence="1">
    <location>
        <begin position="103"/>
        <end position="128"/>
    </location>
</feature>
<keyword evidence="2" id="KW-1133">Transmembrane helix</keyword>
<keyword evidence="4" id="KW-1185">Reference proteome</keyword>
<feature type="compositionally biased region" description="Basic and acidic residues" evidence="1">
    <location>
        <begin position="136"/>
        <end position="148"/>
    </location>
</feature>
<dbReference type="RefSeq" id="WP_106293091.1">
    <property type="nucleotide sequence ID" value="NZ_PVTH01000005.1"/>
</dbReference>
<name>A0A2T0U438_9SPHI</name>
<comment type="caution">
    <text evidence="3">The sequence shown here is derived from an EMBL/GenBank/DDBJ whole genome shotgun (WGS) entry which is preliminary data.</text>
</comment>
<dbReference type="OrthoDB" id="111691at2"/>
<dbReference type="Proteomes" id="UP000238034">
    <property type="component" value="Unassembled WGS sequence"/>
</dbReference>
<dbReference type="AlphaFoldDB" id="A0A2T0U438"/>
<organism evidence="3 4">
    <name type="scientific">Arcticibacter pallidicorallinus</name>
    <dbReference type="NCBI Taxonomy" id="1259464"/>
    <lineage>
        <taxon>Bacteria</taxon>
        <taxon>Pseudomonadati</taxon>
        <taxon>Bacteroidota</taxon>
        <taxon>Sphingobacteriia</taxon>
        <taxon>Sphingobacteriales</taxon>
        <taxon>Sphingobacteriaceae</taxon>
        <taxon>Arcticibacter</taxon>
    </lineage>
</organism>
<feature type="transmembrane region" description="Helical" evidence="2">
    <location>
        <begin position="21"/>
        <end position="43"/>
    </location>
</feature>
<reference evidence="3 4" key="1">
    <citation type="submission" date="2018-03" db="EMBL/GenBank/DDBJ databases">
        <title>Genomic Encyclopedia of Type Strains, Phase III (KMG-III): the genomes of soil and plant-associated and newly described type strains.</title>
        <authorList>
            <person name="Whitman W."/>
        </authorList>
    </citation>
    <scope>NUCLEOTIDE SEQUENCE [LARGE SCALE GENOMIC DNA]</scope>
    <source>
        <strain evidence="3 4">CGMCC 1.9313</strain>
    </source>
</reference>
<dbReference type="EMBL" id="PVTH01000005">
    <property type="protein sequence ID" value="PRY52671.1"/>
    <property type="molecule type" value="Genomic_DNA"/>
</dbReference>
<evidence type="ECO:0000256" key="1">
    <source>
        <dbReference type="SAM" id="MobiDB-lite"/>
    </source>
</evidence>